<evidence type="ECO:0000256" key="1">
    <source>
        <dbReference type="ARBA" id="ARBA00006607"/>
    </source>
</evidence>
<dbReference type="InterPro" id="IPR027413">
    <property type="entry name" value="GROEL-like_equatorial_sf"/>
</dbReference>
<protein>
    <submittedName>
        <fullName evidence="5">Chaperonin CPN60-2, mitochondrial</fullName>
    </submittedName>
</protein>
<evidence type="ECO:0000313" key="6">
    <source>
        <dbReference type="Proteomes" id="UP001327560"/>
    </source>
</evidence>
<keyword evidence="6" id="KW-1185">Reference proteome</keyword>
<evidence type="ECO:0000313" key="5">
    <source>
        <dbReference type="EMBL" id="WOL05786.1"/>
    </source>
</evidence>
<keyword evidence="3" id="KW-0067">ATP-binding</keyword>
<dbReference type="GO" id="GO:0140662">
    <property type="term" value="F:ATP-dependent protein folding chaperone"/>
    <property type="evidence" value="ECO:0007669"/>
    <property type="project" value="InterPro"/>
</dbReference>
<comment type="similarity">
    <text evidence="1">Belongs to the chaperonin (HSP60) family.</text>
</comment>
<dbReference type="EMBL" id="CP136893">
    <property type="protein sequence ID" value="WOL05786.1"/>
    <property type="molecule type" value="Genomic_DNA"/>
</dbReference>
<dbReference type="Gene3D" id="1.10.560.10">
    <property type="entry name" value="GroEL-like equatorial domain"/>
    <property type="match status" value="1"/>
</dbReference>
<accession>A0AAQ3KHZ9</accession>
<evidence type="ECO:0000256" key="3">
    <source>
        <dbReference type="ARBA" id="ARBA00022840"/>
    </source>
</evidence>
<dbReference type="PANTHER" id="PTHR45633">
    <property type="entry name" value="60 KDA HEAT SHOCK PROTEIN, MITOCHONDRIAL"/>
    <property type="match status" value="1"/>
</dbReference>
<sequence length="119" mass="12981">MRFQLSRVAWGRYYAAKDIKFGVEARVFDVEDLVDAVKVTMGPKRLKFDKPLGVKGHNVVLEHLKLQKTGATVARNIDFKDKVKIVGASLVNQVANASATNDVAGDGSTCARVMTSNIC</sequence>
<organism evidence="5 6">
    <name type="scientific">Canna indica</name>
    <name type="common">Indian-shot</name>
    <dbReference type="NCBI Taxonomy" id="4628"/>
    <lineage>
        <taxon>Eukaryota</taxon>
        <taxon>Viridiplantae</taxon>
        <taxon>Streptophyta</taxon>
        <taxon>Embryophyta</taxon>
        <taxon>Tracheophyta</taxon>
        <taxon>Spermatophyta</taxon>
        <taxon>Magnoliopsida</taxon>
        <taxon>Liliopsida</taxon>
        <taxon>Zingiberales</taxon>
        <taxon>Cannaceae</taxon>
        <taxon>Canna</taxon>
    </lineage>
</organism>
<reference evidence="5 6" key="1">
    <citation type="submission" date="2023-10" db="EMBL/GenBank/DDBJ databases">
        <title>Chromosome-scale genome assembly provides insights into flower coloration mechanisms of Canna indica.</title>
        <authorList>
            <person name="Li C."/>
        </authorList>
    </citation>
    <scope>NUCLEOTIDE SEQUENCE [LARGE SCALE GENOMIC DNA]</scope>
    <source>
        <tissue evidence="5">Flower</tissue>
    </source>
</reference>
<dbReference type="Proteomes" id="UP001327560">
    <property type="component" value="Chromosome 4"/>
</dbReference>
<keyword evidence="4" id="KW-0143">Chaperone</keyword>
<gene>
    <name evidence="5" type="ORF">Cni_G14517</name>
</gene>
<dbReference type="AlphaFoldDB" id="A0AAQ3KHZ9"/>
<keyword evidence="2" id="KW-0547">Nucleotide-binding</keyword>
<dbReference type="GO" id="GO:0042026">
    <property type="term" value="P:protein refolding"/>
    <property type="evidence" value="ECO:0007669"/>
    <property type="project" value="InterPro"/>
</dbReference>
<proteinExistence type="inferred from homology"/>
<dbReference type="PRINTS" id="PR00304">
    <property type="entry name" value="TCOMPLEXTCP1"/>
</dbReference>
<dbReference type="InterPro" id="IPR001844">
    <property type="entry name" value="Cpn60/GroEL"/>
</dbReference>
<evidence type="ECO:0000256" key="2">
    <source>
        <dbReference type="ARBA" id="ARBA00022741"/>
    </source>
</evidence>
<dbReference type="SUPFAM" id="SSF48592">
    <property type="entry name" value="GroEL equatorial domain-like"/>
    <property type="match status" value="1"/>
</dbReference>
<dbReference type="InterPro" id="IPR017998">
    <property type="entry name" value="Chaperone_TCP-1"/>
</dbReference>
<dbReference type="GO" id="GO:0005524">
    <property type="term" value="F:ATP binding"/>
    <property type="evidence" value="ECO:0007669"/>
    <property type="project" value="UniProtKB-KW"/>
</dbReference>
<name>A0AAQ3KHZ9_9LILI</name>
<evidence type="ECO:0000256" key="4">
    <source>
        <dbReference type="ARBA" id="ARBA00023186"/>
    </source>
</evidence>